<comment type="similarity">
    <text evidence="1">Belongs to the carbohydrate kinase PfkB family.</text>
</comment>
<dbReference type="InterPro" id="IPR002173">
    <property type="entry name" value="Carboh/pur_kinase_PfkB_CS"/>
</dbReference>
<evidence type="ECO:0000313" key="5">
    <source>
        <dbReference type="EMBL" id="GAH02018.1"/>
    </source>
</evidence>
<dbReference type="PANTHER" id="PTHR43320">
    <property type="entry name" value="SUGAR KINASE"/>
    <property type="match status" value="1"/>
</dbReference>
<gene>
    <name evidence="5" type="ORF">S01H4_49751</name>
</gene>
<evidence type="ECO:0000256" key="1">
    <source>
        <dbReference type="ARBA" id="ARBA00010688"/>
    </source>
</evidence>
<dbReference type="InterPro" id="IPR029056">
    <property type="entry name" value="Ribokinase-like"/>
</dbReference>
<dbReference type="GO" id="GO:0016301">
    <property type="term" value="F:kinase activity"/>
    <property type="evidence" value="ECO:0007669"/>
    <property type="project" value="UniProtKB-KW"/>
</dbReference>
<dbReference type="InterPro" id="IPR052700">
    <property type="entry name" value="Carb_kinase_PfkB-like"/>
</dbReference>
<name>X1E050_9ZZZZ</name>
<dbReference type="PROSITE" id="PS00584">
    <property type="entry name" value="PFKB_KINASES_2"/>
    <property type="match status" value="1"/>
</dbReference>
<sequence length="70" mass="7472">YRIIADTVKKLVDTTGAGDLYAAGFLHGFIKGKGLGICGRIGSVIAAEIVNHFGARPEKLLIELLKEKGF</sequence>
<reference evidence="5" key="1">
    <citation type="journal article" date="2014" name="Front. Microbiol.">
        <title>High frequency of phylogenetically diverse reductive dehalogenase-homologous genes in deep subseafloor sedimentary metagenomes.</title>
        <authorList>
            <person name="Kawai M."/>
            <person name="Futagami T."/>
            <person name="Toyoda A."/>
            <person name="Takaki Y."/>
            <person name="Nishi S."/>
            <person name="Hori S."/>
            <person name="Arai W."/>
            <person name="Tsubouchi T."/>
            <person name="Morono Y."/>
            <person name="Uchiyama I."/>
            <person name="Ito T."/>
            <person name="Fujiyama A."/>
            <person name="Inagaki F."/>
            <person name="Takami H."/>
        </authorList>
    </citation>
    <scope>NUCLEOTIDE SEQUENCE</scope>
    <source>
        <strain evidence="5">Expedition CK06-06</strain>
    </source>
</reference>
<dbReference type="Gene3D" id="3.40.1190.20">
    <property type="match status" value="1"/>
</dbReference>
<proteinExistence type="inferred from homology"/>
<protein>
    <recommendedName>
        <fullName evidence="4">Carbohydrate kinase PfkB domain-containing protein</fullName>
    </recommendedName>
</protein>
<evidence type="ECO:0000256" key="3">
    <source>
        <dbReference type="ARBA" id="ARBA00022777"/>
    </source>
</evidence>
<feature type="domain" description="Carbohydrate kinase PfkB" evidence="4">
    <location>
        <begin position="9"/>
        <end position="56"/>
    </location>
</feature>
<dbReference type="Pfam" id="PF00294">
    <property type="entry name" value="PfkB"/>
    <property type="match status" value="1"/>
</dbReference>
<comment type="caution">
    <text evidence="5">The sequence shown here is derived from an EMBL/GenBank/DDBJ whole genome shotgun (WGS) entry which is preliminary data.</text>
</comment>
<keyword evidence="3" id="KW-0418">Kinase</keyword>
<dbReference type="EMBL" id="BART01028177">
    <property type="protein sequence ID" value="GAH02018.1"/>
    <property type="molecule type" value="Genomic_DNA"/>
</dbReference>
<evidence type="ECO:0000256" key="2">
    <source>
        <dbReference type="ARBA" id="ARBA00022679"/>
    </source>
</evidence>
<dbReference type="InterPro" id="IPR011611">
    <property type="entry name" value="PfkB_dom"/>
</dbReference>
<keyword evidence="2" id="KW-0808">Transferase</keyword>
<evidence type="ECO:0000259" key="4">
    <source>
        <dbReference type="Pfam" id="PF00294"/>
    </source>
</evidence>
<dbReference type="PANTHER" id="PTHR43320:SF3">
    <property type="entry name" value="CARBOHYDRATE KINASE PFKB DOMAIN-CONTAINING PROTEIN"/>
    <property type="match status" value="1"/>
</dbReference>
<dbReference type="AlphaFoldDB" id="X1E050"/>
<feature type="non-terminal residue" evidence="5">
    <location>
        <position position="1"/>
    </location>
</feature>
<organism evidence="5">
    <name type="scientific">marine sediment metagenome</name>
    <dbReference type="NCBI Taxonomy" id="412755"/>
    <lineage>
        <taxon>unclassified sequences</taxon>
        <taxon>metagenomes</taxon>
        <taxon>ecological metagenomes</taxon>
    </lineage>
</organism>
<dbReference type="SUPFAM" id="SSF53613">
    <property type="entry name" value="Ribokinase-like"/>
    <property type="match status" value="1"/>
</dbReference>
<accession>X1E050</accession>